<name>A0AAV6MU82_9ROSI</name>
<evidence type="ECO:0000313" key="2">
    <source>
        <dbReference type="EMBL" id="KAG6587813.1"/>
    </source>
</evidence>
<feature type="region of interest" description="Disordered" evidence="1">
    <location>
        <begin position="1"/>
        <end position="55"/>
    </location>
</feature>
<keyword evidence="3" id="KW-1185">Reference proteome</keyword>
<dbReference type="Proteomes" id="UP000685013">
    <property type="component" value="Chromosome 11"/>
</dbReference>
<sequence length="103" mass="11813">MKRKARHGVGGWKDQRKMKPKVKEDEDDEEEEDECSKRGPRSLGRPPPGLKLRTVRSACCITRSTAQGGYLRNRTKKKRKTKTGRETWEEEDSAAVSAELDRI</sequence>
<feature type="compositionally biased region" description="Acidic residues" evidence="1">
    <location>
        <begin position="25"/>
        <end position="34"/>
    </location>
</feature>
<organism evidence="2 3">
    <name type="scientific">Cucurbita argyrosperma subsp. sororia</name>
    <dbReference type="NCBI Taxonomy" id="37648"/>
    <lineage>
        <taxon>Eukaryota</taxon>
        <taxon>Viridiplantae</taxon>
        <taxon>Streptophyta</taxon>
        <taxon>Embryophyta</taxon>
        <taxon>Tracheophyta</taxon>
        <taxon>Spermatophyta</taxon>
        <taxon>Magnoliopsida</taxon>
        <taxon>eudicotyledons</taxon>
        <taxon>Gunneridae</taxon>
        <taxon>Pentapetalae</taxon>
        <taxon>rosids</taxon>
        <taxon>fabids</taxon>
        <taxon>Cucurbitales</taxon>
        <taxon>Cucurbitaceae</taxon>
        <taxon>Cucurbiteae</taxon>
        <taxon>Cucurbita</taxon>
    </lineage>
</organism>
<comment type="caution">
    <text evidence="2">The sequence shown here is derived from an EMBL/GenBank/DDBJ whole genome shotgun (WGS) entry which is preliminary data.</text>
</comment>
<evidence type="ECO:0000256" key="1">
    <source>
        <dbReference type="SAM" id="MobiDB-lite"/>
    </source>
</evidence>
<feature type="non-terminal residue" evidence="2">
    <location>
        <position position="1"/>
    </location>
</feature>
<feature type="region of interest" description="Disordered" evidence="1">
    <location>
        <begin position="67"/>
        <end position="103"/>
    </location>
</feature>
<feature type="compositionally biased region" description="Basic residues" evidence="1">
    <location>
        <begin position="73"/>
        <end position="82"/>
    </location>
</feature>
<feature type="compositionally biased region" description="Basic and acidic residues" evidence="1">
    <location>
        <begin position="13"/>
        <end position="24"/>
    </location>
</feature>
<reference evidence="2 3" key="1">
    <citation type="journal article" date="2021" name="Hortic Res">
        <title>The domestication of Cucurbita argyrosperma as revealed by the genome of its wild relative.</title>
        <authorList>
            <person name="Barrera-Redondo J."/>
            <person name="Sanchez-de la Vega G."/>
            <person name="Aguirre-Liguori J.A."/>
            <person name="Castellanos-Morales G."/>
            <person name="Gutierrez-Guerrero Y.T."/>
            <person name="Aguirre-Dugua X."/>
            <person name="Aguirre-Planter E."/>
            <person name="Tenaillon M.I."/>
            <person name="Lira-Saade R."/>
            <person name="Eguiarte L.E."/>
        </authorList>
    </citation>
    <scope>NUCLEOTIDE SEQUENCE [LARGE SCALE GENOMIC DNA]</scope>
    <source>
        <strain evidence="2">JBR-2021</strain>
    </source>
</reference>
<evidence type="ECO:0000313" key="3">
    <source>
        <dbReference type="Proteomes" id="UP000685013"/>
    </source>
</evidence>
<gene>
    <name evidence="2" type="ORF">SDJN03_16378</name>
</gene>
<proteinExistence type="predicted"/>
<dbReference type="EMBL" id="JAGKQH010000011">
    <property type="protein sequence ID" value="KAG6587813.1"/>
    <property type="molecule type" value="Genomic_DNA"/>
</dbReference>
<accession>A0AAV6MU82</accession>
<dbReference type="AlphaFoldDB" id="A0AAV6MU82"/>
<protein>
    <submittedName>
        <fullName evidence="2">Uncharacterized protein</fullName>
    </submittedName>
</protein>